<keyword evidence="4" id="KW-0804">Transcription</keyword>
<dbReference type="PROSITE" id="PS51032">
    <property type="entry name" value="AP2_ERF"/>
    <property type="match status" value="1"/>
</dbReference>
<proteinExistence type="predicted"/>
<evidence type="ECO:0000256" key="2">
    <source>
        <dbReference type="ARBA" id="ARBA00023015"/>
    </source>
</evidence>
<feature type="compositionally biased region" description="Basic and acidic residues" evidence="6">
    <location>
        <begin position="102"/>
        <end position="112"/>
    </location>
</feature>
<evidence type="ECO:0000256" key="5">
    <source>
        <dbReference type="ARBA" id="ARBA00023242"/>
    </source>
</evidence>
<keyword evidence="9" id="KW-1185">Reference proteome</keyword>
<dbReference type="Proteomes" id="UP000815325">
    <property type="component" value="Unassembled WGS sequence"/>
</dbReference>
<dbReference type="Gene3D" id="3.30.730.10">
    <property type="entry name" value="AP2/ERF domain"/>
    <property type="match status" value="1"/>
</dbReference>
<keyword evidence="2" id="KW-0805">Transcription regulation</keyword>
<dbReference type="PANTHER" id="PTHR32467:SF90">
    <property type="entry name" value="AP2-LIKE ETHYLENE-RESPONSIVE TRANSCRIPTION FACTOR AIL1"/>
    <property type="match status" value="1"/>
</dbReference>
<dbReference type="PANTHER" id="PTHR32467">
    <property type="entry name" value="AP2-LIKE ETHYLENE-RESPONSIVE TRANSCRIPTION FACTOR"/>
    <property type="match status" value="1"/>
</dbReference>
<feature type="compositionally biased region" description="Acidic residues" evidence="6">
    <location>
        <begin position="278"/>
        <end position="293"/>
    </location>
</feature>
<evidence type="ECO:0000313" key="8">
    <source>
        <dbReference type="EMBL" id="KAF5840886.1"/>
    </source>
</evidence>
<keyword evidence="3" id="KW-0238">DNA-binding</keyword>
<keyword evidence="5" id="KW-0539">Nucleus</keyword>
<sequence length="490" mass="52810">MQACSFNNTAAEACRVSLDLQIQLLCMERDEMQREAMLAEQQKEGLGGSQPSSQGVGLVGTVLEDKAQQGQRKASSALEGWPKWLQDWQKGVVPQGQALQLRRQEGAWHEEQEIGSDGSEEEEFGAGPDDGKQAHEAYLWNGNSHPSAPHYPPQPTQAEAHWQHQFLTQLPPGAAPSQQQPKGEQLLGLSTLLHASGTSREGRYPSSVHSQLPPAALPPLDSSIAQGGPPNLPGLLLPGMGMLPGAGGGGLNPMDSLNATQSNSAAEERGSSGSGGDGESEDMVVDEDGEEGSASDSSSLEEEVTRRSSRRGKGMRKGGFRPGGWGQQVERVEGGVAKAAGVQRNRPAGGTSKRKGVTKHRHTLRWEAHLWDNSAPRTHNAGKKGRTRGKQVYLGGFASEDEAARAYDRAAIVYYGTSTQLNGTLADYENELDMLQSLSKEQVVAMLRRSSGFSRGYVHRPCFESLQSAEVPTPPRQRNKAHVSSRCWRS</sequence>
<feature type="compositionally biased region" description="Gly residues" evidence="6">
    <location>
        <begin position="242"/>
        <end position="251"/>
    </location>
</feature>
<name>A0ABQ7H234_DUNSA</name>
<accession>A0ABQ7H234</accession>
<reference evidence="8" key="1">
    <citation type="submission" date="2017-08" db="EMBL/GenBank/DDBJ databases">
        <authorList>
            <person name="Polle J.E."/>
            <person name="Barry K."/>
            <person name="Cushman J."/>
            <person name="Schmutz J."/>
            <person name="Tran D."/>
            <person name="Hathwaick L.T."/>
            <person name="Yim W.C."/>
            <person name="Jenkins J."/>
            <person name="Mckie-Krisberg Z.M."/>
            <person name="Prochnik S."/>
            <person name="Lindquist E."/>
            <person name="Dockter R.B."/>
            <person name="Adam C."/>
            <person name="Molina H."/>
            <person name="Bunkerborg J."/>
            <person name="Jin E."/>
            <person name="Buchheim M."/>
            <person name="Magnuson J."/>
        </authorList>
    </citation>
    <scope>NUCLEOTIDE SEQUENCE</scope>
    <source>
        <strain evidence="8">CCAP 19/18</strain>
    </source>
</reference>
<evidence type="ECO:0000256" key="3">
    <source>
        <dbReference type="ARBA" id="ARBA00023125"/>
    </source>
</evidence>
<evidence type="ECO:0000313" key="9">
    <source>
        <dbReference type="Proteomes" id="UP000815325"/>
    </source>
</evidence>
<comment type="caution">
    <text evidence="8">The sequence shown here is derived from an EMBL/GenBank/DDBJ whole genome shotgun (WGS) entry which is preliminary data.</text>
</comment>
<organism evidence="8 9">
    <name type="scientific">Dunaliella salina</name>
    <name type="common">Green alga</name>
    <name type="synonym">Protococcus salinus</name>
    <dbReference type="NCBI Taxonomy" id="3046"/>
    <lineage>
        <taxon>Eukaryota</taxon>
        <taxon>Viridiplantae</taxon>
        <taxon>Chlorophyta</taxon>
        <taxon>core chlorophytes</taxon>
        <taxon>Chlorophyceae</taxon>
        <taxon>CS clade</taxon>
        <taxon>Chlamydomonadales</taxon>
        <taxon>Dunaliellaceae</taxon>
        <taxon>Dunaliella</taxon>
    </lineage>
</organism>
<dbReference type="CDD" id="cd00018">
    <property type="entry name" value="AP2"/>
    <property type="match status" value="1"/>
</dbReference>
<gene>
    <name evidence="8" type="ORF">DUNSADRAFT_15254</name>
</gene>
<protein>
    <recommendedName>
        <fullName evidence="7">AP2/ERF domain-containing protein</fullName>
    </recommendedName>
</protein>
<feature type="domain" description="AP2/ERF" evidence="7">
    <location>
        <begin position="353"/>
        <end position="424"/>
    </location>
</feature>
<dbReference type="InterPro" id="IPR016177">
    <property type="entry name" value="DNA-bd_dom_sf"/>
</dbReference>
<feature type="region of interest" description="Disordered" evidence="6">
    <location>
        <begin position="197"/>
        <end position="360"/>
    </location>
</feature>
<evidence type="ECO:0000256" key="4">
    <source>
        <dbReference type="ARBA" id="ARBA00023163"/>
    </source>
</evidence>
<dbReference type="InterPro" id="IPR036955">
    <property type="entry name" value="AP2/ERF_dom_sf"/>
</dbReference>
<feature type="region of interest" description="Disordered" evidence="6">
    <location>
        <begin position="469"/>
        <end position="490"/>
    </location>
</feature>
<comment type="subcellular location">
    <subcellularLocation>
        <location evidence="1">Nucleus</location>
    </subcellularLocation>
</comment>
<dbReference type="EMBL" id="MU069501">
    <property type="protein sequence ID" value="KAF5840886.1"/>
    <property type="molecule type" value="Genomic_DNA"/>
</dbReference>
<evidence type="ECO:0000256" key="1">
    <source>
        <dbReference type="ARBA" id="ARBA00004123"/>
    </source>
</evidence>
<feature type="compositionally biased region" description="Basic residues" evidence="6">
    <location>
        <begin position="307"/>
        <end position="319"/>
    </location>
</feature>
<dbReference type="SUPFAM" id="SSF54171">
    <property type="entry name" value="DNA-binding domain"/>
    <property type="match status" value="1"/>
</dbReference>
<evidence type="ECO:0000259" key="7">
    <source>
        <dbReference type="PROSITE" id="PS51032"/>
    </source>
</evidence>
<dbReference type="InterPro" id="IPR001471">
    <property type="entry name" value="AP2/ERF_dom"/>
</dbReference>
<evidence type="ECO:0000256" key="6">
    <source>
        <dbReference type="SAM" id="MobiDB-lite"/>
    </source>
</evidence>
<feature type="region of interest" description="Disordered" evidence="6">
    <location>
        <begin position="101"/>
        <end position="160"/>
    </location>
</feature>
<feature type="compositionally biased region" description="Basic residues" evidence="6">
    <location>
        <begin position="477"/>
        <end position="490"/>
    </location>
</feature>
<dbReference type="SMART" id="SM00380">
    <property type="entry name" value="AP2"/>
    <property type="match status" value="1"/>
</dbReference>
<feature type="compositionally biased region" description="Low complexity" evidence="6">
    <location>
        <begin position="227"/>
        <end position="241"/>
    </location>
</feature>